<protein>
    <recommendedName>
        <fullName evidence="3">Bacteriophage lambda head decoration protein D</fullName>
    </recommendedName>
</protein>
<evidence type="ECO:0000313" key="2">
    <source>
        <dbReference type="Proteomes" id="UP001218231"/>
    </source>
</evidence>
<gene>
    <name evidence="1" type="ORF">PQ457_07875</name>
</gene>
<keyword evidence="2" id="KW-1185">Reference proteome</keyword>
<reference evidence="1 2" key="1">
    <citation type="submission" date="2023-02" db="EMBL/GenBank/DDBJ databases">
        <title>Genome sequence of Novosphingobium humi KACC 19094.</title>
        <authorList>
            <person name="Kim S."/>
            <person name="Heo J."/>
            <person name="Kwon S.-W."/>
        </authorList>
    </citation>
    <scope>NUCLEOTIDE SEQUENCE [LARGE SCALE GENOMIC DNA]</scope>
    <source>
        <strain evidence="1 2">KACC 19094</strain>
    </source>
</reference>
<proteinExistence type="predicted"/>
<evidence type="ECO:0008006" key="3">
    <source>
        <dbReference type="Google" id="ProtNLM"/>
    </source>
</evidence>
<evidence type="ECO:0000313" key="1">
    <source>
        <dbReference type="EMBL" id="WCT78863.1"/>
    </source>
</evidence>
<dbReference type="Proteomes" id="UP001218231">
    <property type="component" value="Chromosome"/>
</dbReference>
<sequence length="114" mass="11565">MPDLTATAPAGYVPKGYDVSFGLKAPAYYQVTVSAAAKTLAQLIGAAVPDWATMAFITPETGSIRYRCDGNAPTATVGQPVGSGQSWPLTGASALAAAQLIAAADTTVSIEFRG</sequence>
<organism evidence="1 2">
    <name type="scientific">Novosphingobium humi</name>
    <dbReference type="NCBI Taxonomy" id="2282397"/>
    <lineage>
        <taxon>Bacteria</taxon>
        <taxon>Pseudomonadati</taxon>
        <taxon>Pseudomonadota</taxon>
        <taxon>Alphaproteobacteria</taxon>
        <taxon>Sphingomonadales</taxon>
        <taxon>Sphingomonadaceae</taxon>
        <taxon>Novosphingobium</taxon>
    </lineage>
</organism>
<dbReference type="EMBL" id="CP117417">
    <property type="protein sequence ID" value="WCT78863.1"/>
    <property type="molecule type" value="Genomic_DNA"/>
</dbReference>
<dbReference type="RefSeq" id="WP_273619163.1">
    <property type="nucleotide sequence ID" value="NZ_CP117417.1"/>
</dbReference>
<name>A0ABY7U0X0_9SPHN</name>
<accession>A0ABY7U0X0</accession>